<feature type="non-terminal residue" evidence="5">
    <location>
        <position position="1"/>
    </location>
</feature>
<protein>
    <recommendedName>
        <fullName evidence="4">AIG1-type G domain-containing protein</fullName>
    </recommendedName>
</protein>
<feature type="non-terminal residue" evidence="5">
    <location>
        <position position="166"/>
    </location>
</feature>
<dbReference type="Gene3D" id="3.40.50.300">
    <property type="entry name" value="P-loop containing nucleotide triphosphate hydrolases"/>
    <property type="match status" value="1"/>
</dbReference>
<dbReference type="PANTHER" id="PTHR10903">
    <property type="entry name" value="GTPASE, IMAP FAMILY MEMBER-RELATED"/>
    <property type="match status" value="1"/>
</dbReference>
<keyword evidence="3" id="KW-0342">GTP-binding</keyword>
<dbReference type="GO" id="GO:0005525">
    <property type="term" value="F:GTP binding"/>
    <property type="evidence" value="ECO:0007669"/>
    <property type="project" value="UniProtKB-KW"/>
</dbReference>
<dbReference type="InterPro" id="IPR045058">
    <property type="entry name" value="GIMA/IAN/Toc"/>
</dbReference>
<organism evidence="5 6">
    <name type="scientific">Cirrhinus mrigala</name>
    <name type="common">Mrigala</name>
    <dbReference type="NCBI Taxonomy" id="683832"/>
    <lineage>
        <taxon>Eukaryota</taxon>
        <taxon>Metazoa</taxon>
        <taxon>Chordata</taxon>
        <taxon>Craniata</taxon>
        <taxon>Vertebrata</taxon>
        <taxon>Euteleostomi</taxon>
        <taxon>Actinopterygii</taxon>
        <taxon>Neopterygii</taxon>
        <taxon>Teleostei</taxon>
        <taxon>Ostariophysi</taxon>
        <taxon>Cypriniformes</taxon>
        <taxon>Cyprinidae</taxon>
        <taxon>Labeoninae</taxon>
        <taxon>Labeonini</taxon>
        <taxon>Cirrhinus</taxon>
    </lineage>
</organism>
<name>A0ABD0PLG6_CIRMR</name>
<dbReference type="InterPro" id="IPR006703">
    <property type="entry name" value="G_AIG1"/>
</dbReference>
<evidence type="ECO:0000313" key="6">
    <source>
        <dbReference type="Proteomes" id="UP001529510"/>
    </source>
</evidence>
<dbReference type="PROSITE" id="PS51720">
    <property type="entry name" value="G_AIG1"/>
    <property type="match status" value="1"/>
</dbReference>
<comment type="caution">
    <text evidence="5">The sequence shown here is derived from an EMBL/GenBank/DDBJ whole genome shotgun (WGS) entry which is preliminary data.</text>
</comment>
<dbReference type="Proteomes" id="UP001529510">
    <property type="component" value="Unassembled WGS sequence"/>
</dbReference>
<evidence type="ECO:0000313" key="5">
    <source>
        <dbReference type="EMBL" id="KAL0174884.1"/>
    </source>
</evidence>
<evidence type="ECO:0000256" key="2">
    <source>
        <dbReference type="ARBA" id="ARBA00022741"/>
    </source>
</evidence>
<keyword evidence="6" id="KW-1185">Reference proteome</keyword>
<accession>A0ABD0PLG6</accession>
<evidence type="ECO:0000259" key="4">
    <source>
        <dbReference type="PROSITE" id="PS51720"/>
    </source>
</evidence>
<evidence type="ECO:0000256" key="3">
    <source>
        <dbReference type="ARBA" id="ARBA00023134"/>
    </source>
</evidence>
<dbReference type="Pfam" id="PF04548">
    <property type="entry name" value="AIG1"/>
    <property type="match status" value="1"/>
</dbReference>
<dbReference type="SUPFAM" id="SSF52540">
    <property type="entry name" value="P-loop containing nucleoside triphosphate hydrolases"/>
    <property type="match status" value="1"/>
</dbReference>
<dbReference type="AlphaFoldDB" id="A0ABD0PLG6"/>
<gene>
    <name evidence="5" type="ORF">M9458_030852</name>
</gene>
<dbReference type="EMBL" id="JAMKFB020000015">
    <property type="protein sequence ID" value="KAL0174884.1"/>
    <property type="molecule type" value="Genomic_DNA"/>
</dbReference>
<keyword evidence="2" id="KW-0547">Nucleotide-binding</keyword>
<feature type="domain" description="AIG1-type G" evidence="4">
    <location>
        <begin position="1"/>
        <end position="153"/>
    </location>
</feature>
<proteinExistence type="inferred from homology"/>
<evidence type="ECO:0000256" key="1">
    <source>
        <dbReference type="ARBA" id="ARBA00008535"/>
    </source>
</evidence>
<dbReference type="InterPro" id="IPR027417">
    <property type="entry name" value="P-loop_NTPase"/>
</dbReference>
<dbReference type="PANTHER" id="PTHR10903:SF107">
    <property type="entry name" value="GTPASE IMAP FAMILY MEMBER 4-LIKE-RELATED"/>
    <property type="match status" value="1"/>
</dbReference>
<reference evidence="5 6" key="1">
    <citation type="submission" date="2024-05" db="EMBL/GenBank/DDBJ databases">
        <title>Genome sequencing and assembly of Indian major carp, Cirrhinus mrigala (Hamilton, 1822).</title>
        <authorList>
            <person name="Mohindra V."/>
            <person name="Chowdhury L.M."/>
            <person name="Lal K."/>
            <person name="Jena J.K."/>
        </authorList>
    </citation>
    <scope>NUCLEOTIDE SEQUENCE [LARGE SCALE GENOMIC DNA]</scope>
    <source>
        <strain evidence="5">CM1030</strain>
        <tissue evidence="5">Blood</tissue>
    </source>
</reference>
<sequence length="166" mass="18526">KLTVVCTPGIEKDFLIGKRLEDAKLNLLRSVAERSSGTHAFILVQSVDCSFAEEEKCALEKIIKSLGETVWNHTLVLFTVGDELGETPIELFIASEGDALQWLSEKCGYRYHVLNTKNWGDGSQVTELLEKIEEMVAGNRGCPFTLDEETLERAERTVAVPIKRAQ</sequence>
<comment type="similarity">
    <text evidence="1">Belongs to the TRAFAC class TrmE-Era-EngA-EngB-Septin-like GTPase superfamily. AIG1/Toc34/Toc159-like paraseptin GTPase family. IAN subfamily.</text>
</comment>